<dbReference type="SUPFAM" id="SSF109854">
    <property type="entry name" value="DinB/YfiT-like putative metalloenzymes"/>
    <property type="match status" value="1"/>
</dbReference>
<dbReference type="Pfam" id="PF12867">
    <property type="entry name" value="DinB_2"/>
    <property type="match status" value="1"/>
</dbReference>
<dbReference type="Gene3D" id="3.90.1580.10">
    <property type="entry name" value="paralog of FGE (formylglycine-generating enzyme)"/>
    <property type="match status" value="1"/>
</dbReference>
<evidence type="ECO:0000256" key="1">
    <source>
        <dbReference type="ARBA" id="ARBA00023002"/>
    </source>
</evidence>
<dbReference type="InterPro" id="IPR042095">
    <property type="entry name" value="SUMF_sf"/>
</dbReference>
<comment type="pathway">
    <text evidence="3">Amino-acid biosynthesis; ergothioneine biosynthesis.</text>
</comment>
<dbReference type="PANTHER" id="PTHR23150:SF36">
    <property type="entry name" value="HERCYNINE OXYGENASE"/>
    <property type="match status" value="1"/>
</dbReference>
<dbReference type="PANTHER" id="PTHR23150">
    <property type="entry name" value="SULFATASE MODIFYING FACTOR 1, 2"/>
    <property type="match status" value="1"/>
</dbReference>
<dbReference type="InterPro" id="IPR016187">
    <property type="entry name" value="CTDL_fold"/>
</dbReference>
<dbReference type="InterPro" id="IPR017806">
    <property type="entry name" value="EgtB"/>
</dbReference>
<dbReference type="Pfam" id="PF03781">
    <property type="entry name" value="FGE-sulfatase"/>
    <property type="match status" value="2"/>
</dbReference>
<evidence type="ECO:0000313" key="7">
    <source>
        <dbReference type="Proteomes" id="UP000609651"/>
    </source>
</evidence>
<dbReference type="GO" id="GO:0044875">
    <property type="term" value="F:gamma-glutamyl hercynylcysteine sulfoxide synthase activity"/>
    <property type="evidence" value="ECO:0007669"/>
    <property type="project" value="UniProtKB-EC"/>
</dbReference>
<sequence>MTGAALAQRYADVRAFSERLVKPLSPEDCVVQPMPDASPAKWHLAHTTWFFEAFLLKPYLSKYQVFHPKFGFLFNSYYNALGPRHARAARGLLTRPSMEEVLDYREHVDSHMAELLAENESVETARLIEVGLNHEQQHQELLLTDIKYTLWRNPLRPAYQEPQETAATTGEAGLQVDSRSFTAIEEGLYEIGRDAGAFCYDNEQPRHRVWRDGYQIADRPVTCGEWAAFIEDGGYRRPELWLSAGWAAVQREEWQAPLYWERAKDGPWRTFTLSGMAPIDPAEPVCHVNYYEADAFARWAALSEPGLRLPTEHEWEIAAAACGFAPSQGDFADGGRFHPSALPAADGVAGLAGGVWEWTASPYIAYPGYAPPAGALGEYNGKFMCDQWVLRGGSCATTASHIRATYRNFFPADARWQFSGVRLAK</sequence>
<evidence type="ECO:0000259" key="5">
    <source>
        <dbReference type="Pfam" id="PF12867"/>
    </source>
</evidence>
<keyword evidence="1 6" id="KW-0560">Oxidoreductase</keyword>
<proteinExistence type="predicted"/>
<name>A0ABX1VGB7_9PLAN</name>
<protein>
    <submittedName>
        <fullName evidence="6">Hercynine oxygenase</fullName>
        <ecNumber evidence="6">1.14.99.50</ecNumber>
    </submittedName>
</protein>
<evidence type="ECO:0000256" key="2">
    <source>
        <dbReference type="ARBA" id="ARBA00023004"/>
    </source>
</evidence>
<gene>
    <name evidence="6" type="primary">egtB_4</name>
    <name evidence="6" type="ORF">LzC2_31830</name>
</gene>
<dbReference type="EC" id="1.14.99.50" evidence="6"/>
<feature type="domain" description="Sulfatase-modifying factor enzyme-like" evidence="4">
    <location>
        <begin position="183"/>
        <end position="321"/>
    </location>
</feature>
<feature type="domain" description="DinB-like" evidence="5">
    <location>
        <begin position="13"/>
        <end position="140"/>
    </location>
</feature>
<dbReference type="InterPro" id="IPR051043">
    <property type="entry name" value="Sulfatase_Mod_Factor_Kinase"/>
</dbReference>
<dbReference type="InterPro" id="IPR005532">
    <property type="entry name" value="SUMF_dom"/>
</dbReference>
<organism evidence="6 7">
    <name type="scientific">Alienimonas chondri</name>
    <dbReference type="NCBI Taxonomy" id="2681879"/>
    <lineage>
        <taxon>Bacteria</taxon>
        <taxon>Pseudomonadati</taxon>
        <taxon>Planctomycetota</taxon>
        <taxon>Planctomycetia</taxon>
        <taxon>Planctomycetales</taxon>
        <taxon>Planctomycetaceae</taxon>
        <taxon>Alienimonas</taxon>
    </lineage>
</organism>
<dbReference type="SUPFAM" id="SSF56436">
    <property type="entry name" value="C-type lectin-like"/>
    <property type="match status" value="1"/>
</dbReference>
<accession>A0ABX1VGB7</accession>
<evidence type="ECO:0000313" key="6">
    <source>
        <dbReference type="EMBL" id="NNJ27086.1"/>
    </source>
</evidence>
<dbReference type="InterPro" id="IPR024775">
    <property type="entry name" value="DinB-like"/>
</dbReference>
<evidence type="ECO:0000259" key="4">
    <source>
        <dbReference type="Pfam" id="PF03781"/>
    </source>
</evidence>
<feature type="domain" description="Sulfatase-modifying factor enzyme-like" evidence="4">
    <location>
        <begin position="345"/>
        <end position="425"/>
    </location>
</feature>
<keyword evidence="2" id="KW-0408">Iron</keyword>
<reference evidence="6 7" key="1">
    <citation type="journal article" date="2020" name="Syst. Appl. Microbiol.">
        <title>Alienimonas chondri sp. nov., a novel planctomycete isolated from the biofilm of the red alga Chondrus crispus.</title>
        <authorList>
            <person name="Vitorino I."/>
            <person name="Albuquerque L."/>
            <person name="Wiegand S."/>
            <person name="Kallscheuer N."/>
            <person name="da Costa M.S."/>
            <person name="Lobo-da-Cunha A."/>
            <person name="Jogler C."/>
            <person name="Lage O.M."/>
        </authorList>
    </citation>
    <scope>NUCLEOTIDE SEQUENCE [LARGE SCALE GENOMIC DNA]</scope>
    <source>
        <strain evidence="6 7">LzC2</strain>
    </source>
</reference>
<dbReference type="RefSeq" id="WP_171188765.1">
    <property type="nucleotide sequence ID" value="NZ_WTPX01000120.1"/>
</dbReference>
<evidence type="ECO:0000256" key="3">
    <source>
        <dbReference type="ARBA" id="ARBA00037882"/>
    </source>
</evidence>
<dbReference type="InterPro" id="IPR034660">
    <property type="entry name" value="DinB/YfiT-like"/>
</dbReference>
<dbReference type="EMBL" id="WTPX01000120">
    <property type="protein sequence ID" value="NNJ27086.1"/>
    <property type="molecule type" value="Genomic_DNA"/>
</dbReference>
<keyword evidence="7" id="KW-1185">Reference proteome</keyword>
<dbReference type="Proteomes" id="UP000609651">
    <property type="component" value="Unassembled WGS sequence"/>
</dbReference>
<comment type="caution">
    <text evidence="6">The sequence shown here is derived from an EMBL/GenBank/DDBJ whole genome shotgun (WGS) entry which is preliminary data.</text>
</comment>
<dbReference type="NCBIfam" id="TIGR03440">
    <property type="entry name" value="egtB_TIGR03440"/>
    <property type="match status" value="1"/>
</dbReference>